<organism evidence="2 3">
    <name type="scientific">Autumnicola musiva</name>
    <dbReference type="NCBI Taxonomy" id="3075589"/>
    <lineage>
        <taxon>Bacteria</taxon>
        <taxon>Pseudomonadati</taxon>
        <taxon>Bacteroidota</taxon>
        <taxon>Flavobacteriia</taxon>
        <taxon>Flavobacteriales</taxon>
        <taxon>Flavobacteriaceae</taxon>
        <taxon>Autumnicola</taxon>
    </lineage>
</organism>
<dbReference type="RefSeq" id="WP_311502915.1">
    <property type="nucleotide sequence ID" value="NZ_JAVRHK010000004.1"/>
</dbReference>
<accession>A0ABU3D6D8</accession>
<evidence type="ECO:0000313" key="2">
    <source>
        <dbReference type="EMBL" id="MDT0676578.1"/>
    </source>
</evidence>
<feature type="transmembrane region" description="Helical" evidence="1">
    <location>
        <begin position="5"/>
        <end position="23"/>
    </location>
</feature>
<protein>
    <submittedName>
        <fullName evidence="2">Uncharacterized protein</fullName>
    </submittedName>
</protein>
<evidence type="ECO:0000256" key="1">
    <source>
        <dbReference type="SAM" id="Phobius"/>
    </source>
</evidence>
<feature type="transmembrane region" description="Helical" evidence="1">
    <location>
        <begin position="35"/>
        <end position="55"/>
    </location>
</feature>
<keyword evidence="1" id="KW-0812">Transmembrane</keyword>
<keyword evidence="1" id="KW-0472">Membrane</keyword>
<dbReference type="Proteomes" id="UP001262582">
    <property type="component" value="Unassembled WGS sequence"/>
</dbReference>
<proteinExistence type="predicted"/>
<evidence type="ECO:0000313" key="3">
    <source>
        <dbReference type="Proteomes" id="UP001262582"/>
    </source>
</evidence>
<keyword evidence="3" id="KW-1185">Reference proteome</keyword>
<sequence>MKFFIYTIIALAVVLIGYNISILDFNNLLDGESGKASAAILASTCVILLMAILLVSRAISKKQKQE</sequence>
<keyword evidence="1" id="KW-1133">Transmembrane helix</keyword>
<comment type="caution">
    <text evidence="2">The sequence shown here is derived from an EMBL/GenBank/DDBJ whole genome shotgun (WGS) entry which is preliminary data.</text>
</comment>
<reference evidence="2 3" key="1">
    <citation type="submission" date="2023-09" db="EMBL/GenBank/DDBJ databases">
        <authorList>
            <person name="Rey-Velasco X."/>
        </authorList>
    </citation>
    <scope>NUCLEOTIDE SEQUENCE [LARGE SCALE GENOMIC DNA]</scope>
    <source>
        <strain evidence="2 3">F117</strain>
    </source>
</reference>
<gene>
    <name evidence="2" type="ORF">RM539_08290</name>
</gene>
<name>A0ABU3D6D8_9FLAO</name>
<dbReference type="EMBL" id="JAVRHK010000004">
    <property type="protein sequence ID" value="MDT0676578.1"/>
    <property type="molecule type" value="Genomic_DNA"/>
</dbReference>